<feature type="signal peptide" evidence="3">
    <location>
        <begin position="1"/>
        <end position="20"/>
    </location>
</feature>
<sequence length="1052" mass="116250">MIKKITLSLVLLGLAGANFAADQTITTRTKTLSYHEDTTNWIFKPAGEVIKNSSGWVANSTSLIYDSRGNLTSKTVNGVTTKYTYSHGNLATVTNALGYTTSFSDYKMGLPQTITDAEGHVSHRVVSNDGTIASVTDAMGNKTSYQYDNMFRLVTTIPAQGLTTSTHWNYPKVGDYVVYKGQTPNYYGKYVTVNGFGKPTQIEIHAGSNSTVISKQEIRYDAYGREIFRSYSVDPKAMPDQTLGIYTTHDPLGRIHTSTAAVALDKIGDGYIGFPDTAGTYTTRYYYAIDHTTVDDPRGVATLSKYQSFGNPNDKQLTEINQGNGAVITDMVRDVSGRLDFIRQKGSYSSSKGTYTRVYHHDSHFFVSSIDNLETGTTTYKRNAIGQVIWRQIGKDSPGVAYRYNKDGKLTNILYSPSALNKNVTYTYDADGRVLTVSNGDNWAYKYDKNNNVTSATLSYCVNGIDKTLSFIYSYDGFNHLSSITYPDHTIVSYNPDPLGLAKKAGDFVKSVHYYPNSKVKDFTDGNNFKTAYGLNNRQMDNALTVTTAGGSPIVKQTYSYDGSGNTSAIRNVLVPSRSQTFTYNPENWLITQTVAGHKTNLVYDAFGNLTAKTVEGSHLLYTYNNSNNLLQSVSGTVTTPSGAKNVSENFTYDAYGDITSNNGSSKEFTYNDSMQLVSAHGKNPLTGQSFDVYYYYDGNGNRVQITQGDQTTLEVHNSKSQLLYRWNLKTNQVTDYIYLNNKKVAEVTHAAGKKATASNATYLYNDILGSPLQEVNASGQVSWNPSQNYRPFGTEVYQTNEKEEHVGYTGKLHDDSTGLSYYGARYYDPVIGRFLSIDPEPIHIDKPITFNRYAYAADNPMTYVDPDGRFFGGLFSRIMISFGLGGGISFGGWGNHGGGEGRFNGVWYPGDGWRGEYQDTSSPDYRNAELNNDFISSSAYQTNAVIEYIGQQIDEQIKGITSTGGLSLKPALPFIQASTPKIAQKKINREQGPREITKIHRPEDSVPGSQWHAHGKNGGAINEDGTFKDGDPGFSNKTKKWLGEHGWELEL</sequence>
<evidence type="ECO:0000256" key="1">
    <source>
        <dbReference type="ARBA" id="ARBA00022737"/>
    </source>
</evidence>
<comment type="caution">
    <text evidence="5">The sequence shown here is derived from an EMBL/GenBank/DDBJ whole genome shotgun (WGS) entry which is preliminary data.</text>
</comment>
<keyword evidence="3" id="KW-0732">Signal</keyword>
<dbReference type="RefSeq" id="WP_069314267.1">
    <property type="nucleotide sequence ID" value="NZ_MDTU01000004.1"/>
</dbReference>
<feature type="region of interest" description="Disordered" evidence="2">
    <location>
        <begin position="1001"/>
        <end position="1040"/>
    </location>
</feature>
<feature type="domain" description="Teneurin-like YD-shell" evidence="4">
    <location>
        <begin position="471"/>
        <end position="862"/>
    </location>
</feature>
<evidence type="ECO:0000256" key="3">
    <source>
        <dbReference type="SAM" id="SignalP"/>
    </source>
</evidence>
<dbReference type="Pfam" id="PF05593">
    <property type="entry name" value="RHS_repeat"/>
    <property type="match status" value="1"/>
</dbReference>
<dbReference type="NCBIfam" id="TIGR03696">
    <property type="entry name" value="Rhs_assc_core"/>
    <property type="match status" value="1"/>
</dbReference>
<evidence type="ECO:0000313" key="5">
    <source>
        <dbReference type="EMBL" id="ODN41278.1"/>
    </source>
</evidence>
<dbReference type="InterPro" id="IPR031325">
    <property type="entry name" value="RHS_repeat"/>
</dbReference>
<proteinExistence type="predicted"/>
<evidence type="ECO:0000259" key="4">
    <source>
        <dbReference type="Pfam" id="PF25023"/>
    </source>
</evidence>
<dbReference type="InterPro" id="IPR022385">
    <property type="entry name" value="Rhs_assc_core"/>
</dbReference>
<dbReference type="InterPro" id="IPR056823">
    <property type="entry name" value="TEN-like_YD-shell"/>
</dbReference>
<organism evidence="5 6">
    <name type="scientific">Piscirickettsia litoralis</name>
    <dbReference type="NCBI Taxonomy" id="1891921"/>
    <lineage>
        <taxon>Bacteria</taxon>
        <taxon>Pseudomonadati</taxon>
        <taxon>Pseudomonadota</taxon>
        <taxon>Gammaproteobacteria</taxon>
        <taxon>Thiotrichales</taxon>
        <taxon>Piscirickettsiaceae</taxon>
        <taxon>Piscirickettsia</taxon>
    </lineage>
</organism>
<dbReference type="EMBL" id="MDTU01000004">
    <property type="protein sequence ID" value="ODN41278.1"/>
    <property type="molecule type" value="Genomic_DNA"/>
</dbReference>
<keyword evidence="6" id="KW-1185">Reference proteome</keyword>
<keyword evidence="1" id="KW-0677">Repeat</keyword>
<dbReference type="PANTHER" id="PTHR32305">
    <property type="match status" value="1"/>
</dbReference>
<protein>
    <recommendedName>
        <fullName evidence="4">Teneurin-like YD-shell domain-containing protein</fullName>
    </recommendedName>
</protein>
<feature type="domain" description="Teneurin-like YD-shell" evidence="4">
    <location>
        <begin position="422"/>
        <end position="457"/>
    </location>
</feature>
<evidence type="ECO:0000313" key="6">
    <source>
        <dbReference type="Proteomes" id="UP000094329"/>
    </source>
</evidence>
<evidence type="ECO:0000256" key="2">
    <source>
        <dbReference type="SAM" id="MobiDB-lite"/>
    </source>
</evidence>
<dbReference type="PANTHER" id="PTHR32305:SF15">
    <property type="entry name" value="PROTEIN RHSA-RELATED"/>
    <property type="match status" value="1"/>
</dbReference>
<dbReference type="Proteomes" id="UP000094329">
    <property type="component" value="Unassembled WGS sequence"/>
</dbReference>
<reference evidence="5 6" key="1">
    <citation type="submission" date="2016-08" db="EMBL/GenBank/DDBJ databases">
        <title>Draft genome sequence of Candidatus Piscirickettsia litoralis, from seawater.</title>
        <authorList>
            <person name="Wan X."/>
            <person name="Lee A.J."/>
            <person name="Hou S."/>
            <person name="Donachie S.P."/>
        </authorList>
    </citation>
    <scope>NUCLEOTIDE SEQUENCE [LARGE SCALE GENOMIC DNA]</scope>
    <source>
        <strain evidence="5 6">Y2</strain>
    </source>
</reference>
<dbReference type="NCBIfam" id="TIGR01643">
    <property type="entry name" value="YD_repeat_2x"/>
    <property type="match status" value="1"/>
</dbReference>
<feature type="chain" id="PRO_5046090212" description="Teneurin-like YD-shell domain-containing protein" evidence="3">
    <location>
        <begin position="21"/>
        <end position="1052"/>
    </location>
</feature>
<accession>A0ABX2ZXS2</accession>
<dbReference type="InterPro" id="IPR006530">
    <property type="entry name" value="YD"/>
</dbReference>
<name>A0ABX2ZXS2_9GAMM</name>
<gene>
    <name evidence="5" type="ORF">BGC07_17065</name>
</gene>
<dbReference type="InterPro" id="IPR050708">
    <property type="entry name" value="T6SS_VgrG/RHS"/>
</dbReference>
<dbReference type="Gene3D" id="2.180.10.10">
    <property type="entry name" value="RHS repeat-associated core"/>
    <property type="match status" value="2"/>
</dbReference>
<dbReference type="Pfam" id="PF25023">
    <property type="entry name" value="TEN_YD-shell"/>
    <property type="match status" value="2"/>
</dbReference>